<dbReference type="Gene3D" id="3.30.559.10">
    <property type="entry name" value="Chloramphenicol acetyltransferase-like domain"/>
    <property type="match status" value="2"/>
</dbReference>
<evidence type="ECO:0000313" key="3">
    <source>
        <dbReference type="EMBL" id="KAK1418773.1"/>
    </source>
</evidence>
<dbReference type="SUPFAM" id="SSF52777">
    <property type="entry name" value="CoA-dependent acyltransferases"/>
    <property type="match status" value="1"/>
</dbReference>
<organism evidence="3 4">
    <name type="scientific">Tagetes erecta</name>
    <name type="common">African marigold</name>
    <dbReference type="NCBI Taxonomy" id="13708"/>
    <lineage>
        <taxon>Eukaryota</taxon>
        <taxon>Viridiplantae</taxon>
        <taxon>Streptophyta</taxon>
        <taxon>Embryophyta</taxon>
        <taxon>Tracheophyta</taxon>
        <taxon>Spermatophyta</taxon>
        <taxon>Magnoliopsida</taxon>
        <taxon>eudicotyledons</taxon>
        <taxon>Gunneridae</taxon>
        <taxon>Pentapetalae</taxon>
        <taxon>asterids</taxon>
        <taxon>campanulids</taxon>
        <taxon>Asterales</taxon>
        <taxon>Asteraceae</taxon>
        <taxon>Asteroideae</taxon>
        <taxon>Heliantheae alliance</taxon>
        <taxon>Tageteae</taxon>
        <taxon>Tagetes</taxon>
    </lineage>
</organism>
<dbReference type="Proteomes" id="UP001229421">
    <property type="component" value="Unassembled WGS sequence"/>
</dbReference>
<reference evidence="3" key="1">
    <citation type="journal article" date="2023" name="bioRxiv">
        <title>Improved chromosome-level genome assembly for marigold (Tagetes erecta).</title>
        <authorList>
            <person name="Jiang F."/>
            <person name="Yuan L."/>
            <person name="Wang S."/>
            <person name="Wang H."/>
            <person name="Xu D."/>
            <person name="Wang A."/>
            <person name="Fan W."/>
        </authorList>
    </citation>
    <scope>NUCLEOTIDE SEQUENCE</scope>
    <source>
        <strain evidence="3">WSJ</strain>
        <tissue evidence="3">Leaf</tissue>
    </source>
</reference>
<gene>
    <name evidence="3" type="ORF">QVD17_27920</name>
</gene>
<accession>A0AAD8NS09</accession>
<keyword evidence="4" id="KW-1185">Reference proteome</keyword>
<sequence>MWLGIHNPVHTIFFYELPLTKSHFTLNIVPNLKHSLSITLQHFFPFVGKLTIFPTSSTIPEIRYAEGDSVTVTFAECNLDFNDLIGNHIRDCDKFYHLIPILRPTTKGLGCIMIPVFSVQVTLFPNSGISIGLTYHHCLGDASTMHCFLKAWSSIAVSGSDKSFIANGTLPIYDRLIKYPKLDENGVKYANVHTFNEEYQLTRLSGPSDKVRATFILTRAMINGLKKLVSTQLPTLAYVSSFTVACAYIWRCVAKVYDEKATAFSFVIDCRSRLDPPVPAAYFGNCLMPCMSFPTTTILKQEKEGFLTAAKLIGENLYKTLTDTDGIAKDIVPVQNSFPDGLPMKWTGVAGTTTLQFYDLDFGFGKPRKIEVISIDYNDSISIYACGEHKEDLEIGVCLTVNEMDVFVRNFNSGLQSYIRIHICILLRENIASIPEPSFLPINFRPIMLPLPSSFSDFHLAMMFGGSDGAGWRRCRRCLLLHVGNPRFRKFVCGCHVDYVASASTYL</sequence>
<keyword evidence="2" id="KW-0012">Acyltransferase</keyword>
<dbReference type="Pfam" id="PF02458">
    <property type="entry name" value="Transferase"/>
    <property type="match status" value="1"/>
</dbReference>
<evidence type="ECO:0000256" key="1">
    <source>
        <dbReference type="ARBA" id="ARBA00022679"/>
    </source>
</evidence>
<evidence type="ECO:0000256" key="2">
    <source>
        <dbReference type="ARBA" id="ARBA00023315"/>
    </source>
</evidence>
<proteinExistence type="predicted"/>
<dbReference type="EMBL" id="JAUHHV010000007">
    <property type="protein sequence ID" value="KAK1418773.1"/>
    <property type="molecule type" value="Genomic_DNA"/>
</dbReference>
<keyword evidence="1" id="KW-0808">Transferase</keyword>
<protein>
    <submittedName>
        <fullName evidence="3">Uncharacterized protein</fullName>
    </submittedName>
</protein>
<evidence type="ECO:0000313" key="4">
    <source>
        <dbReference type="Proteomes" id="UP001229421"/>
    </source>
</evidence>
<dbReference type="PANTHER" id="PTHR31625">
    <property type="match status" value="1"/>
</dbReference>
<dbReference type="GO" id="GO:0016747">
    <property type="term" value="F:acyltransferase activity, transferring groups other than amino-acyl groups"/>
    <property type="evidence" value="ECO:0007669"/>
    <property type="project" value="UniProtKB-ARBA"/>
</dbReference>
<dbReference type="InterPro" id="IPR051504">
    <property type="entry name" value="Plant_metabolite_acyltrans"/>
</dbReference>
<comment type="caution">
    <text evidence="3">The sequence shown here is derived from an EMBL/GenBank/DDBJ whole genome shotgun (WGS) entry which is preliminary data.</text>
</comment>
<dbReference type="AlphaFoldDB" id="A0AAD8NS09"/>
<dbReference type="InterPro" id="IPR023213">
    <property type="entry name" value="CAT-like_dom_sf"/>
</dbReference>
<name>A0AAD8NS09_TARER</name>